<dbReference type="EMBL" id="CARXXK010000001">
    <property type="protein sequence ID" value="CAI6348810.1"/>
    <property type="molecule type" value="Genomic_DNA"/>
</dbReference>
<dbReference type="PANTHER" id="PTHR45913:SF21">
    <property type="entry name" value="DUF4371 DOMAIN-CONTAINING PROTEIN"/>
    <property type="match status" value="1"/>
</dbReference>
<reference evidence="3 4" key="1">
    <citation type="submission" date="2023-01" db="EMBL/GenBank/DDBJ databases">
        <authorList>
            <person name="Whitehead M."/>
        </authorList>
    </citation>
    <scope>NUCLEOTIDE SEQUENCE [LARGE SCALE GENOMIC DNA]</scope>
</reference>
<protein>
    <recommendedName>
        <fullName evidence="5">General transcription factor II-I repeat domain-containing protein 2-like</fullName>
    </recommendedName>
</protein>
<comment type="caution">
    <text evidence="3">The sequence shown here is derived from an EMBL/GenBank/DDBJ whole genome shotgun (WGS) entry which is preliminary data.</text>
</comment>
<keyword evidence="4" id="KW-1185">Reference proteome</keyword>
<dbReference type="InterPro" id="IPR008906">
    <property type="entry name" value="HATC_C_dom"/>
</dbReference>
<dbReference type="InterPro" id="IPR012337">
    <property type="entry name" value="RNaseH-like_sf"/>
</dbReference>
<dbReference type="Pfam" id="PF18658">
    <property type="entry name" value="zf-C2H2_12"/>
    <property type="match status" value="1"/>
</dbReference>
<feature type="domain" description="HAT C-terminal dimerisation" evidence="1">
    <location>
        <begin position="534"/>
        <end position="582"/>
    </location>
</feature>
<organism evidence="3 4">
    <name type="scientific">Macrosiphum euphorbiae</name>
    <name type="common">potato aphid</name>
    <dbReference type="NCBI Taxonomy" id="13131"/>
    <lineage>
        <taxon>Eukaryota</taxon>
        <taxon>Metazoa</taxon>
        <taxon>Ecdysozoa</taxon>
        <taxon>Arthropoda</taxon>
        <taxon>Hexapoda</taxon>
        <taxon>Insecta</taxon>
        <taxon>Pterygota</taxon>
        <taxon>Neoptera</taxon>
        <taxon>Paraneoptera</taxon>
        <taxon>Hemiptera</taxon>
        <taxon>Sternorrhyncha</taxon>
        <taxon>Aphidomorpha</taxon>
        <taxon>Aphidoidea</taxon>
        <taxon>Aphididae</taxon>
        <taxon>Macrosiphini</taxon>
        <taxon>Macrosiphum</taxon>
    </lineage>
</organism>
<dbReference type="InterPro" id="IPR040647">
    <property type="entry name" value="SPIN-DOC_Znf-C2H2"/>
</dbReference>
<sequence length="607" mass="71103">MSVAKKRKIVDENRKYSDEWEEKYFFIIQNTKLMCLICRETVAVFKEYNVKRHYETKHNDYLKFSSEVKQSKLREFTSQLKTQQKMFSSALQQPSNIVKASYSVSFLIAKKMKKFSDGEFVKECLEAVAKDILPDKNKLFSNISLSRQTVCRRINDISNEIIVKLRDRIQDFKYFSIAFDESTDISDTAQLVIFVRGVNESFQITEEMLKLISLKGTTKGEDIFHAVENSLCENNLDLEIISGISTDGAPAMVGKEKGAIKLLIDKIESTRKTNNFWKRDDLFIIHCLIHQQNLCSQVLSMNHVMQVVIKTVNYIRSHALPHRQFKEFLKELDSEYGDVVYFSHVRWLSRGKCLKRFYELRHEIDLFMNDKQKPVLELSNDEWLLDLCFLVDIVEKLNQLNISLQGKDNLIIDSCNYINAFQKKLLLFEFQLKNNNVQHFPLLNELKNSKHIDSIKYAQEIRKLIAAFESRFTNLDKYKKIFEVYSSPFHTDVNSAPEYLQMELIDLQCNNELKHIFETSKSKIDFYNINITKEHFPNLRNLAQKVVSAFGSTYTCESFFSKMKFAKDKSRTNLTDENLQHQLRCANTSISIDLKKLSERVEKQISH</sequence>
<name>A0AAV0VZ01_9HEMI</name>
<evidence type="ECO:0000313" key="3">
    <source>
        <dbReference type="EMBL" id="CAI6348810.1"/>
    </source>
</evidence>
<dbReference type="PANTHER" id="PTHR45913">
    <property type="entry name" value="EPM2A-INTERACTING PROTEIN 1"/>
    <property type="match status" value="1"/>
</dbReference>
<dbReference type="SUPFAM" id="SSF53098">
    <property type="entry name" value="Ribonuclease H-like"/>
    <property type="match status" value="1"/>
</dbReference>
<gene>
    <name evidence="3" type="ORF">MEUPH1_LOCUS5450</name>
</gene>
<dbReference type="AlphaFoldDB" id="A0AAV0VZ01"/>
<evidence type="ECO:0000313" key="4">
    <source>
        <dbReference type="Proteomes" id="UP001160148"/>
    </source>
</evidence>
<proteinExistence type="predicted"/>
<dbReference type="Proteomes" id="UP001160148">
    <property type="component" value="Unassembled WGS sequence"/>
</dbReference>
<feature type="domain" description="SPIN-DOC-like zinc-finger" evidence="2">
    <location>
        <begin position="18"/>
        <end position="77"/>
    </location>
</feature>
<evidence type="ECO:0000259" key="1">
    <source>
        <dbReference type="Pfam" id="PF05699"/>
    </source>
</evidence>
<evidence type="ECO:0008006" key="5">
    <source>
        <dbReference type="Google" id="ProtNLM"/>
    </source>
</evidence>
<dbReference type="Pfam" id="PF05699">
    <property type="entry name" value="Dimer_Tnp_hAT"/>
    <property type="match status" value="1"/>
</dbReference>
<evidence type="ECO:0000259" key="2">
    <source>
        <dbReference type="Pfam" id="PF18658"/>
    </source>
</evidence>
<dbReference type="GO" id="GO:0046983">
    <property type="term" value="F:protein dimerization activity"/>
    <property type="evidence" value="ECO:0007669"/>
    <property type="project" value="InterPro"/>
</dbReference>
<accession>A0AAV0VZ01</accession>